<dbReference type="AlphaFoldDB" id="A0AAD4MPJ7"/>
<keyword evidence="2" id="KW-1185">Reference proteome</keyword>
<gene>
    <name evidence="1" type="ORF">DdX_17116</name>
</gene>
<evidence type="ECO:0000313" key="1">
    <source>
        <dbReference type="EMBL" id="KAI1699770.1"/>
    </source>
</evidence>
<dbReference type="EMBL" id="JAKKPZ010000167">
    <property type="protein sequence ID" value="KAI1699770.1"/>
    <property type="molecule type" value="Genomic_DNA"/>
</dbReference>
<evidence type="ECO:0000313" key="2">
    <source>
        <dbReference type="Proteomes" id="UP001201812"/>
    </source>
</evidence>
<sequence length="78" mass="8595">MHDTGYGVSPYPVTISGDPVVRLGQVRCHLKALRLCADHESDVRFEVCSHEVIHEVKFCPVRAAEGREAPLTRPANLG</sequence>
<name>A0AAD4MPJ7_9BILA</name>
<proteinExistence type="predicted"/>
<reference evidence="1" key="1">
    <citation type="submission" date="2022-01" db="EMBL/GenBank/DDBJ databases">
        <title>Genome Sequence Resource for Two Populations of Ditylenchus destructor, the Migratory Endoparasitic Phytonematode.</title>
        <authorList>
            <person name="Zhang H."/>
            <person name="Lin R."/>
            <person name="Xie B."/>
        </authorList>
    </citation>
    <scope>NUCLEOTIDE SEQUENCE</scope>
    <source>
        <strain evidence="1">BazhouSP</strain>
    </source>
</reference>
<dbReference type="Proteomes" id="UP001201812">
    <property type="component" value="Unassembled WGS sequence"/>
</dbReference>
<accession>A0AAD4MPJ7</accession>
<organism evidence="1 2">
    <name type="scientific">Ditylenchus destructor</name>
    <dbReference type="NCBI Taxonomy" id="166010"/>
    <lineage>
        <taxon>Eukaryota</taxon>
        <taxon>Metazoa</taxon>
        <taxon>Ecdysozoa</taxon>
        <taxon>Nematoda</taxon>
        <taxon>Chromadorea</taxon>
        <taxon>Rhabditida</taxon>
        <taxon>Tylenchina</taxon>
        <taxon>Tylenchomorpha</taxon>
        <taxon>Sphaerularioidea</taxon>
        <taxon>Anguinidae</taxon>
        <taxon>Anguininae</taxon>
        <taxon>Ditylenchus</taxon>
    </lineage>
</organism>
<protein>
    <submittedName>
        <fullName evidence="1">Uncharacterized protein</fullName>
    </submittedName>
</protein>
<comment type="caution">
    <text evidence="1">The sequence shown here is derived from an EMBL/GenBank/DDBJ whole genome shotgun (WGS) entry which is preliminary data.</text>
</comment>